<feature type="binding site" evidence="9">
    <location>
        <position position="12"/>
    </location>
    <ligand>
        <name>NADPH</name>
        <dbReference type="ChEBI" id="CHEBI:57783"/>
    </ligand>
</feature>
<feature type="binding site" evidence="9">
    <location>
        <position position="123"/>
    </location>
    <ligand>
        <name>NADPH</name>
        <dbReference type="ChEBI" id="CHEBI:57783"/>
    </ligand>
</feature>
<evidence type="ECO:0000256" key="1">
    <source>
        <dbReference type="ARBA" id="ARBA00005094"/>
    </source>
</evidence>
<evidence type="ECO:0000256" key="6">
    <source>
        <dbReference type="ARBA" id="ARBA00023211"/>
    </source>
</evidence>
<feature type="domain" description="1-deoxy-D-xylulose 5-phosphate reductoisomerase C-terminal" evidence="11">
    <location>
        <begin position="143"/>
        <end position="226"/>
    </location>
</feature>
<reference evidence="13 14" key="1">
    <citation type="journal article" date="2021" name="ISME Commun">
        <title>Automated analysis of genomic sequences facilitates high-throughput and comprehensive description of bacteria.</title>
        <authorList>
            <person name="Hitch T.C.A."/>
        </authorList>
    </citation>
    <scope>NUCLEOTIDE SEQUENCE [LARGE SCALE GENOMIC DNA]</scope>
    <source>
        <strain evidence="13 14">Sanger_29</strain>
    </source>
</reference>
<dbReference type="PANTHER" id="PTHR30525">
    <property type="entry name" value="1-DEOXY-D-XYLULOSE 5-PHOSPHATE REDUCTOISOMERASE"/>
    <property type="match status" value="1"/>
</dbReference>
<feature type="binding site" evidence="9">
    <location>
        <position position="122"/>
    </location>
    <ligand>
        <name>1-deoxy-D-xylulose 5-phosphate</name>
        <dbReference type="ChEBI" id="CHEBI:57792"/>
    </ligand>
</feature>
<evidence type="ECO:0000259" key="10">
    <source>
        <dbReference type="Pfam" id="PF02670"/>
    </source>
</evidence>
<evidence type="ECO:0000256" key="7">
    <source>
        <dbReference type="ARBA" id="ARBA00023229"/>
    </source>
</evidence>
<feature type="binding site" evidence="9">
    <location>
        <position position="149"/>
    </location>
    <ligand>
        <name>Mn(2+)</name>
        <dbReference type="ChEBI" id="CHEBI:29035"/>
    </ligand>
</feature>
<feature type="binding site" evidence="9">
    <location>
        <position position="202"/>
    </location>
    <ligand>
        <name>NADPH</name>
        <dbReference type="ChEBI" id="CHEBI:57783"/>
    </ligand>
</feature>
<dbReference type="SUPFAM" id="SSF55347">
    <property type="entry name" value="Glyceraldehyde-3-phosphate dehydrogenase-like, C-terminal domain"/>
    <property type="match status" value="1"/>
</dbReference>
<dbReference type="NCBIfam" id="TIGR00243">
    <property type="entry name" value="Dxr"/>
    <property type="match status" value="1"/>
</dbReference>
<dbReference type="InterPro" id="IPR036169">
    <property type="entry name" value="DXPR_C_sf"/>
</dbReference>
<evidence type="ECO:0000259" key="12">
    <source>
        <dbReference type="Pfam" id="PF13288"/>
    </source>
</evidence>
<dbReference type="NCBIfam" id="NF009114">
    <property type="entry name" value="PRK12464.1"/>
    <property type="match status" value="1"/>
</dbReference>
<feature type="binding site" evidence="9">
    <location>
        <position position="218"/>
    </location>
    <ligand>
        <name>1-deoxy-D-xylulose 5-phosphate</name>
        <dbReference type="ChEBI" id="CHEBI:57792"/>
    </ligand>
</feature>
<feature type="binding site" evidence="9">
    <location>
        <position position="37"/>
    </location>
    <ligand>
        <name>NADPH</name>
        <dbReference type="ChEBI" id="CHEBI:57783"/>
    </ligand>
</feature>
<dbReference type="GO" id="GO:0030604">
    <property type="term" value="F:1-deoxy-D-xylulose-5-phosphate reductoisomerase activity"/>
    <property type="evidence" value="ECO:0007669"/>
    <property type="project" value="UniProtKB-EC"/>
</dbReference>
<feature type="binding site" evidence="9">
    <location>
        <position position="218"/>
    </location>
    <ligand>
        <name>Mn(2+)</name>
        <dbReference type="ChEBI" id="CHEBI:29035"/>
    </ligand>
</feature>
<organism evidence="13 14">
    <name type="scientific">Muricoprocola aceti</name>
    <dbReference type="NCBI Taxonomy" id="2981772"/>
    <lineage>
        <taxon>Bacteria</taxon>
        <taxon>Bacillati</taxon>
        <taxon>Bacillota</taxon>
        <taxon>Clostridia</taxon>
        <taxon>Lachnospirales</taxon>
        <taxon>Lachnospiraceae</taxon>
        <taxon>Muricoprocola</taxon>
    </lineage>
</organism>
<evidence type="ECO:0000256" key="2">
    <source>
        <dbReference type="ARBA" id="ARBA00006825"/>
    </source>
</evidence>
<feature type="domain" description="1-deoxy-D-xylulose 5-phosphate reductoisomerase N-terminal" evidence="10">
    <location>
        <begin position="4"/>
        <end position="129"/>
    </location>
</feature>
<comment type="cofactor">
    <cofactor evidence="9">
        <name>Mg(2+)</name>
        <dbReference type="ChEBI" id="CHEBI:18420"/>
    </cofactor>
    <cofactor evidence="9">
        <name>Mn(2+)</name>
        <dbReference type="ChEBI" id="CHEBI:29035"/>
    </cofactor>
</comment>
<evidence type="ECO:0000256" key="4">
    <source>
        <dbReference type="ARBA" id="ARBA00022857"/>
    </source>
</evidence>
<keyword evidence="4 9" id="KW-0521">NADP</keyword>
<protein>
    <recommendedName>
        <fullName evidence="9">1-deoxy-D-xylulose 5-phosphate reductoisomerase</fullName>
        <shortName evidence="9">DXP reductoisomerase</shortName>
        <ecNumber evidence="9">1.1.1.267</ecNumber>
    </recommendedName>
    <alternativeName>
        <fullName evidence="9">1-deoxyxylulose-5-phosphate reductoisomerase</fullName>
    </alternativeName>
    <alternativeName>
        <fullName evidence="9">2-C-methyl-D-erythritol 4-phosphate synthase</fullName>
    </alternativeName>
</protein>
<comment type="caution">
    <text evidence="13">The sequence shown here is derived from an EMBL/GenBank/DDBJ whole genome shotgun (WGS) entry which is preliminary data.</text>
</comment>
<feature type="binding site" evidence="9">
    <location>
        <position position="196"/>
    </location>
    <ligand>
        <name>1-deoxy-D-xylulose 5-phosphate</name>
        <dbReference type="ChEBI" id="CHEBI:57792"/>
    </ligand>
</feature>
<feature type="binding site" evidence="9">
    <location>
        <position position="121"/>
    </location>
    <ligand>
        <name>NADPH</name>
        <dbReference type="ChEBI" id="CHEBI:57783"/>
    </ligand>
</feature>
<comment type="pathway">
    <text evidence="1 9">Isoprenoid biosynthesis; isopentenyl diphosphate biosynthesis via DXP pathway; isopentenyl diphosphate from 1-deoxy-D-xylulose 5-phosphate: step 1/6.</text>
</comment>
<dbReference type="InterPro" id="IPR003821">
    <property type="entry name" value="DXP_reductoisomerase"/>
</dbReference>
<dbReference type="EC" id="1.1.1.267" evidence="9"/>
<dbReference type="HAMAP" id="MF_00183">
    <property type="entry name" value="DXP_reductoisom"/>
    <property type="match status" value="1"/>
</dbReference>
<dbReference type="Gene3D" id="3.40.50.720">
    <property type="entry name" value="NAD(P)-binding Rossmann-like Domain"/>
    <property type="match status" value="1"/>
</dbReference>
<comment type="catalytic activity">
    <reaction evidence="8">
        <text>2-C-methyl-D-erythritol 4-phosphate + NADP(+) = 1-deoxy-D-xylulose 5-phosphate + NADPH + H(+)</text>
        <dbReference type="Rhea" id="RHEA:13717"/>
        <dbReference type="ChEBI" id="CHEBI:15378"/>
        <dbReference type="ChEBI" id="CHEBI:57783"/>
        <dbReference type="ChEBI" id="CHEBI:57792"/>
        <dbReference type="ChEBI" id="CHEBI:58262"/>
        <dbReference type="ChEBI" id="CHEBI:58349"/>
        <dbReference type="EC" id="1.1.1.267"/>
    </reaction>
    <physiologicalReaction direction="right-to-left" evidence="8">
        <dbReference type="Rhea" id="RHEA:13719"/>
    </physiologicalReaction>
</comment>
<feature type="binding site" evidence="9">
    <location>
        <position position="173"/>
    </location>
    <ligand>
        <name>1-deoxy-D-xylulose 5-phosphate</name>
        <dbReference type="ChEBI" id="CHEBI:57792"/>
    </ligand>
</feature>
<sequence>MKTIAVLGSTGSIGTQTLEVAGANGDLKIAALAAGRNVKLLERQIREFSPRVVAVWEEEAARELKTAISDLDVKIVTGMDGLIEISTLPEVEVLVTAIVGMIGIRPTVEAIKAGKDIALANKETLVTAGHIIMPLAKKHGVKILPVDSEHSAIFQSLNGEQHGQIDKLLITASGGPFRGRKRADLEQVKVEDALKHPNWAMGQKITIDSATLVNKGLEVMEAKWLFQVDLDQIEVVVQPQSVIHSMVQFVDGAVIAQLGTPDMKLPIQYALYYPDRRYLAGERLDFAKLRQITFEKPDMETFLGLPLALKASREGGSMPTVFNAANERAVSKFLHREIGFTDIYQIIIESMEQHKSIQQPTIEEILDTEKATYEFIESRW</sequence>
<accession>A0ABT2SL36</accession>
<dbReference type="Pfam" id="PF08436">
    <property type="entry name" value="DXP_redisom_C"/>
    <property type="match status" value="1"/>
</dbReference>
<dbReference type="PIRSF" id="PIRSF006205">
    <property type="entry name" value="Dxp_reductismrs"/>
    <property type="match status" value="1"/>
</dbReference>
<dbReference type="EMBL" id="JAOQKE010000006">
    <property type="protein sequence ID" value="MCU6725183.1"/>
    <property type="molecule type" value="Genomic_DNA"/>
</dbReference>
<feature type="binding site" evidence="9">
    <location>
        <position position="149"/>
    </location>
    <ligand>
        <name>1-deoxy-D-xylulose 5-phosphate</name>
        <dbReference type="ChEBI" id="CHEBI:57792"/>
    </ligand>
</feature>
<evidence type="ECO:0000256" key="5">
    <source>
        <dbReference type="ARBA" id="ARBA00023002"/>
    </source>
</evidence>
<dbReference type="SUPFAM" id="SSF51735">
    <property type="entry name" value="NAD(P)-binding Rossmann-fold domains"/>
    <property type="match status" value="1"/>
</dbReference>
<feature type="binding site" evidence="9">
    <location>
        <position position="36"/>
    </location>
    <ligand>
        <name>NADPH</name>
        <dbReference type="ChEBI" id="CHEBI:57783"/>
    </ligand>
</feature>
<dbReference type="InterPro" id="IPR013512">
    <property type="entry name" value="DXP_reductoisomerase_N"/>
</dbReference>
<keyword evidence="3 9" id="KW-0479">Metal-binding</keyword>
<dbReference type="Pfam" id="PF13288">
    <property type="entry name" value="DXPR_C"/>
    <property type="match status" value="1"/>
</dbReference>
<comment type="similarity">
    <text evidence="2 9">Belongs to the DXR family.</text>
</comment>
<feature type="binding site" evidence="9">
    <location>
        <position position="10"/>
    </location>
    <ligand>
        <name>NADPH</name>
        <dbReference type="ChEBI" id="CHEBI:57783"/>
    </ligand>
</feature>
<dbReference type="InterPro" id="IPR036291">
    <property type="entry name" value="NAD(P)-bd_dom_sf"/>
</dbReference>
<feature type="binding site" evidence="9">
    <location>
        <position position="214"/>
    </location>
    <ligand>
        <name>1-deoxy-D-xylulose 5-phosphate</name>
        <dbReference type="ChEBI" id="CHEBI:57792"/>
    </ligand>
</feature>
<keyword evidence="7 9" id="KW-0414">Isoprene biosynthesis</keyword>
<keyword evidence="6 9" id="KW-0464">Manganese</keyword>
<dbReference type="Gene3D" id="1.10.1740.10">
    <property type="match status" value="1"/>
</dbReference>
<evidence type="ECO:0000313" key="14">
    <source>
        <dbReference type="Proteomes" id="UP001652338"/>
    </source>
</evidence>
<proteinExistence type="inferred from homology"/>
<name>A0ABT2SL36_9FIRM</name>
<evidence type="ECO:0000256" key="3">
    <source>
        <dbReference type="ARBA" id="ARBA00022723"/>
    </source>
</evidence>
<dbReference type="Proteomes" id="UP001652338">
    <property type="component" value="Unassembled WGS sequence"/>
</dbReference>
<feature type="binding site" evidence="9">
    <location>
        <position position="35"/>
    </location>
    <ligand>
        <name>NADPH</name>
        <dbReference type="ChEBI" id="CHEBI:57783"/>
    </ligand>
</feature>
<dbReference type="InterPro" id="IPR026877">
    <property type="entry name" value="DXPR_C"/>
</dbReference>
<evidence type="ECO:0000256" key="9">
    <source>
        <dbReference type="HAMAP-Rule" id="MF_00183"/>
    </source>
</evidence>
<feature type="binding site" evidence="9">
    <location>
        <position position="11"/>
    </location>
    <ligand>
        <name>NADPH</name>
        <dbReference type="ChEBI" id="CHEBI:57783"/>
    </ligand>
</feature>
<feature type="binding site" evidence="9">
    <location>
        <position position="147"/>
    </location>
    <ligand>
        <name>Mn(2+)</name>
        <dbReference type="ChEBI" id="CHEBI:29035"/>
    </ligand>
</feature>
<evidence type="ECO:0000256" key="8">
    <source>
        <dbReference type="ARBA" id="ARBA00048543"/>
    </source>
</evidence>
<dbReference type="SUPFAM" id="SSF69055">
    <property type="entry name" value="1-deoxy-D-xylulose-5-phosphate reductoisomerase, C-terminal domain"/>
    <property type="match status" value="1"/>
</dbReference>
<gene>
    <name evidence="9" type="primary">dxr</name>
    <name evidence="13" type="ORF">OCV47_07450</name>
</gene>
<keyword evidence="5 9" id="KW-0560">Oxidoreductase</keyword>
<evidence type="ECO:0000259" key="11">
    <source>
        <dbReference type="Pfam" id="PF08436"/>
    </source>
</evidence>
<evidence type="ECO:0000313" key="13">
    <source>
        <dbReference type="EMBL" id="MCU6725183.1"/>
    </source>
</evidence>
<dbReference type="RefSeq" id="WP_262654551.1">
    <property type="nucleotide sequence ID" value="NZ_JAOQKE010000006.1"/>
</dbReference>
<keyword evidence="9" id="KW-0460">Magnesium</keyword>
<feature type="binding site" evidence="9">
    <location>
        <position position="148"/>
    </location>
    <ligand>
        <name>1-deoxy-D-xylulose 5-phosphate</name>
        <dbReference type="ChEBI" id="CHEBI:57792"/>
    </ligand>
</feature>
<keyword evidence="14" id="KW-1185">Reference proteome</keyword>
<dbReference type="PANTHER" id="PTHR30525:SF0">
    <property type="entry name" value="1-DEOXY-D-XYLULOSE 5-PHOSPHATE REDUCTOISOMERASE, CHLOROPLASTIC"/>
    <property type="match status" value="1"/>
</dbReference>
<feature type="binding site" evidence="9">
    <location>
        <position position="209"/>
    </location>
    <ligand>
        <name>1-deoxy-D-xylulose 5-phosphate</name>
        <dbReference type="ChEBI" id="CHEBI:57792"/>
    </ligand>
</feature>
<comment type="function">
    <text evidence="9">Catalyzes the NADPH-dependent rearrangement and reduction of 1-deoxy-D-xylulose-5-phosphate (DXP) to 2-C-methyl-D-erythritol 4-phosphate (MEP).</text>
</comment>
<dbReference type="Pfam" id="PF02670">
    <property type="entry name" value="DXP_reductoisom"/>
    <property type="match status" value="1"/>
</dbReference>
<feature type="domain" description="DXP reductoisomerase C-terminal" evidence="12">
    <location>
        <begin position="258"/>
        <end position="372"/>
    </location>
</feature>
<dbReference type="InterPro" id="IPR013644">
    <property type="entry name" value="DXP_reductoisomerase_C"/>
</dbReference>
<feature type="binding site" evidence="9">
    <location>
        <position position="13"/>
    </location>
    <ligand>
        <name>NADPH</name>
        <dbReference type="ChEBI" id="CHEBI:57783"/>
    </ligand>
</feature>
<feature type="binding site" evidence="9">
    <location>
        <position position="215"/>
    </location>
    <ligand>
        <name>1-deoxy-D-xylulose 5-phosphate</name>
        <dbReference type="ChEBI" id="CHEBI:57792"/>
    </ligand>
</feature>